<name>A0A143PMK7_LUTPR</name>
<dbReference type="STRING" id="1855912.LuPra_02213"/>
<evidence type="ECO:0000313" key="2">
    <source>
        <dbReference type="Proteomes" id="UP000076079"/>
    </source>
</evidence>
<accession>A0A143PMK7</accession>
<keyword evidence="2" id="KW-1185">Reference proteome</keyword>
<protein>
    <submittedName>
        <fullName evidence="1">Protein involved in meta-pathway of phenol degradation</fullName>
    </submittedName>
</protein>
<dbReference type="Proteomes" id="UP000076079">
    <property type="component" value="Chromosome"/>
</dbReference>
<reference evidence="1 2" key="1">
    <citation type="journal article" date="2016" name="Genome Announc.">
        <title>First Complete Genome Sequence of a Subdivision 6 Acidobacterium Strain.</title>
        <authorList>
            <person name="Huang S."/>
            <person name="Vieira S."/>
            <person name="Bunk B."/>
            <person name="Riedel T."/>
            <person name="Sproer C."/>
            <person name="Overmann J."/>
        </authorList>
    </citation>
    <scope>NUCLEOTIDE SEQUENCE [LARGE SCALE GENOMIC DNA]</scope>
    <source>
        <strain evidence="2">DSM 100886 HEG_-6_39</strain>
    </source>
</reference>
<evidence type="ECO:0000313" key="1">
    <source>
        <dbReference type="EMBL" id="AMY09004.1"/>
    </source>
</evidence>
<proteinExistence type="predicted"/>
<dbReference type="Pfam" id="PF13557">
    <property type="entry name" value="Phenol_MetA_deg"/>
    <property type="match status" value="1"/>
</dbReference>
<gene>
    <name evidence="1" type="ORF">LuPra_02213</name>
</gene>
<organism evidence="1 2">
    <name type="scientific">Luteitalea pratensis</name>
    <dbReference type="NCBI Taxonomy" id="1855912"/>
    <lineage>
        <taxon>Bacteria</taxon>
        <taxon>Pseudomonadati</taxon>
        <taxon>Acidobacteriota</taxon>
        <taxon>Vicinamibacteria</taxon>
        <taxon>Vicinamibacterales</taxon>
        <taxon>Vicinamibacteraceae</taxon>
        <taxon>Luteitalea</taxon>
    </lineage>
</organism>
<sequence>MRTSRAIGVACPLLTQAWNVPVDRVMMRQAALDRVVARLAAGTLAASVLAAAPCRAQDLEPRAYAASPAGAFFLVAGLSRSTGEVLTDPTLPVKNIDATIYGVPLAAGYTFGLFGRLALITTAIPASYAEVSGEVGEEARSITRTGLVDMRTKFSVNLTGNPAVGARAFIVSPRKVIIGTSLTVVAPTGQYKDTQLINLGAHRWAFKPELGVSVPKGHWDFDGYAGVWLFTANDDFYPGGRRRSQDAVVAIQGHTSYTFRPRLWVAIDATWYHGGSARIDGADPTGELNNSRIGATLSLPLAKSQSLKVAYSSGLAVRTGSNFRTLSVGWQWLKLTK</sequence>
<reference evidence="2" key="2">
    <citation type="submission" date="2016-04" db="EMBL/GenBank/DDBJ databases">
        <title>First Complete Genome Sequence of a Subdivision 6 Acidobacterium.</title>
        <authorList>
            <person name="Huang S."/>
            <person name="Vieira S."/>
            <person name="Bunk B."/>
            <person name="Riedel T."/>
            <person name="Sproeer C."/>
            <person name="Overmann J."/>
        </authorList>
    </citation>
    <scope>NUCLEOTIDE SEQUENCE [LARGE SCALE GENOMIC DNA]</scope>
    <source>
        <strain evidence="2">DSM 100886 HEG_-6_39</strain>
    </source>
</reference>
<dbReference type="InterPro" id="IPR025737">
    <property type="entry name" value="FApF"/>
</dbReference>
<dbReference type="AlphaFoldDB" id="A0A143PMK7"/>
<dbReference type="EMBL" id="CP015136">
    <property type="protein sequence ID" value="AMY09004.1"/>
    <property type="molecule type" value="Genomic_DNA"/>
</dbReference>
<dbReference type="KEGG" id="abac:LuPra_02213"/>